<evidence type="ECO:0000259" key="8">
    <source>
        <dbReference type="Pfam" id="PF01432"/>
    </source>
</evidence>
<dbReference type="InterPro" id="IPR034005">
    <property type="entry name" value="M3A_DCP"/>
</dbReference>
<evidence type="ECO:0000256" key="4">
    <source>
        <dbReference type="ARBA" id="ARBA00022801"/>
    </source>
</evidence>
<dbReference type="RefSeq" id="WP_072630861.1">
    <property type="nucleotide sequence ID" value="NZ_MLCB01000143.1"/>
</dbReference>
<accession>A0A1L9NVV2</accession>
<keyword evidence="5 7" id="KW-0862">Zinc</keyword>
<dbReference type="CDD" id="cd06456">
    <property type="entry name" value="M3A_DCP"/>
    <property type="match status" value="1"/>
</dbReference>
<dbReference type="AlphaFoldDB" id="A0A1L9NVV2"/>
<feature type="domain" description="Peptidase M3A/M3B catalytic" evidence="8">
    <location>
        <begin position="226"/>
        <end position="670"/>
    </location>
</feature>
<keyword evidence="10" id="KW-1185">Reference proteome</keyword>
<dbReference type="SUPFAM" id="SSF55486">
    <property type="entry name" value="Metalloproteases ('zincins'), catalytic domain"/>
    <property type="match status" value="1"/>
</dbReference>
<dbReference type="Pfam" id="PF01432">
    <property type="entry name" value="Peptidase_M3"/>
    <property type="match status" value="1"/>
</dbReference>
<dbReference type="InterPro" id="IPR001567">
    <property type="entry name" value="Pept_M3A_M3B_dom"/>
</dbReference>
<dbReference type="InterPro" id="IPR045090">
    <property type="entry name" value="Pept_M3A_M3B"/>
</dbReference>
<keyword evidence="2 7" id="KW-0645">Protease</keyword>
<dbReference type="GO" id="GO:0005829">
    <property type="term" value="C:cytosol"/>
    <property type="evidence" value="ECO:0007669"/>
    <property type="project" value="TreeGrafter"/>
</dbReference>
<dbReference type="STRING" id="696762.PFRI_23070"/>
<evidence type="ECO:0000256" key="5">
    <source>
        <dbReference type="ARBA" id="ARBA00022833"/>
    </source>
</evidence>
<dbReference type="FunFam" id="3.40.390.10:FF:000009">
    <property type="entry name" value="Oligopeptidase A"/>
    <property type="match status" value="1"/>
</dbReference>
<dbReference type="PANTHER" id="PTHR43660:SF1">
    <property type="entry name" value="DIPEPTIDYL CARBOXYPEPTIDASE"/>
    <property type="match status" value="1"/>
</dbReference>
<keyword evidence="6 7" id="KW-0482">Metalloprotease</keyword>
<evidence type="ECO:0000256" key="2">
    <source>
        <dbReference type="ARBA" id="ARBA00022670"/>
    </source>
</evidence>
<dbReference type="Gene3D" id="3.40.390.10">
    <property type="entry name" value="Collagenase (Catalytic Domain)"/>
    <property type="match status" value="1"/>
</dbReference>
<keyword evidence="4 7" id="KW-0378">Hydrolase</keyword>
<keyword evidence="9" id="KW-0121">Carboxypeptidase</keyword>
<evidence type="ECO:0000256" key="7">
    <source>
        <dbReference type="RuleBase" id="RU003435"/>
    </source>
</evidence>
<dbReference type="EMBL" id="MLCB01000143">
    <property type="protein sequence ID" value="OJI93407.1"/>
    <property type="molecule type" value="Genomic_DNA"/>
</dbReference>
<evidence type="ECO:0000313" key="9">
    <source>
        <dbReference type="EMBL" id="OJI93407.1"/>
    </source>
</evidence>
<dbReference type="GO" id="GO:0008241">
    <property type="term" value="F:peptidyl-dipeptidase activity"/>
    <property type="evidence" value="ECO:0007669"/>
    <property type="project" value="UniProtKB-EC"/>
</dbReference>
<reference evidence="9 10" key="1">
    <citation type="submission" date="2016-10" db="EMBL/GenBank/DDBJ databases">
        <title>Genome sequence of Planktotalea frisia SH6-1.</title>
        <authorList>
            <person name="Poehlein A."/>
            <person name="Bakenhus I."/>
            <person name="Voget S."/>
            <person name="Brinkhoff T."/>
            <person name="Simon M."/>
        </authorList>
    </citation>
    <scope>NUCLEOTIDE SEQUENCE [LARGE SCALE GENOMIC DNA]</scope>
    <source>
        <strain evidence="9 10">SH6-1</strain>
    </source>
</reference>
<evidence type="ECO:0000256" key="3">
    <source>
        <dbReference type="ARBA" id="ARBA00022723"/>
    </source>
</evidence>
<gene>
    <name evidence="9" type="primary">dcp</name>
    <name evidence="9" type="ORF">PFRI_23070</name>
</gene>
<dbReference type="GO" id="GO:0046872">
    <property type="term" value="F:metal ion binding"/>
    <property type="evidence" value="ECO:0007669"/>
    <property type="project" value="UniProtKB-UniRule"/>
</dbReference>
<dbReference type="GO" id="GO:0004180">
    <property type="term" value="F:carboxypeptidase activity"/>
    <property type="evidence" value="ECO:0007669"/>
    <property type="project" value="UniProtKB-KW"/>
</dbReference>
<evidence type="ECO:0000256" key="6">
    <source>
        <dbReference type="ARBA" id="ARBA00023049"/>
    </source>
</evidence>
<dbReference type="InterPro" id="IPR024079">
    <property type="entry name" value="MetalloPept_cat_dom_sf"/>
</dbReference>
<sequence>MTNPLLQTWTTPFQIAPFAEISDDDFAPALGEALTAHLAEIDAIAENAEPPTFENTIEAMEGAGETLGNVLSVFYSIAGADSNPKRQELQRDFSPKLSAHSSAINSNTALFARVETLWNARDTLDLNDEQARVLMLTHRGFVRAGAALTGDDEAKMKEVKSRLAVLGTQFVQNLLKDEADWFMPLSSDALAELPDFVQDAAQAAGNDKNADGAVVTLSRSLIVPFLQFSPRRELRKKAYNAWAARGANVGETDNRGIAGETLKLREERAKLLGYPDFAHYKLETEMAGTPDAVRDLLMQVWEPAKAQANKDAKTLEAMLHADGFEGPLEPWDWRYYSEARRKVEHDLDEAILKPYLQLERMIEASFSCATRLFGLDFKELDLPLYHDDCRVWEVTKDGVHIALFIGDYFARGSKRSGAWCSAMRAQARKPKAQTPIVINVCNFAKPSEGKPALLSYDDARTLFHEFGHALHQMLSDVDYESVSGTSVARDFVELPSQLYEHWLEVPEVLSEFATHAETGEPMPQDLLDKVLVASNYDMGFSTVEYVASALVDLAFHEGDAPADPMQKQVEVLSSIGMPHAIGMRHATPQFAHVFAGDGYSSGYYSYMWSEVMDADAFEAFEEIGNPFDANTAKRLAETVLSSGGSKDAKELYLAFRGRMPGVEALLKGRGLAA</sequence>
<proteinExistence type="inferred from homology"/>
<dbReference type="GO" id="GO:0006508">
    <property type="term" value="P:proteolysis"/>
    <property type="evidence" value="ECO:0007669"/>
    <property type="project" value="UniProtKB-KW"/>
</dbReference>
<comment type="cofactor">
    <cofactor evidence="7">
        <name>Zn(2+)</name>
        <dbReference type="ChEBI" id="CHEBI:29105"/>
    </cofactor>
    <text evidence="7">Binds 1 zinc ion.</text>
</comment>
<dbReference type="Gene3D" id="1.10.1370.10">
    <property type="entry name" value="Neurolysin, domain 3"/>
    <property type="match status" value="1"/>
</dbReference>
<dbReference type="OrthoDB" id="9773538at2"/>
<keyword evidence="3 7" id="KW-0479">Metal-binding</keyword>
<dbReference type="GO" id="GO:0004222">
    <property type="term" value="F:metalloendopeptidase activity"/>
    <property type="evidence" value="ECO:0007669"/>
    <property type="project" value="InterPro"/>
</dbReference>
<comment type="similarity">
    <text evidence="1 7">Belongs to the peptidase M3 family.</text>
</comment>
<name>A0A1L9NVV2_9RHOB</name>
<organism evidence="9 10">
    <name type="scientific">Planktotalea frisia</name>
    <dbReference type="NCBI Taxonomy" id="696762"/>
    <lineage>
        <taxon>Bacteria</taxon>
        <taxon>Pseudomonadati</taxon>
        <taxon>Pseudomonadota</taxon>
        <taxon>Alphaproteobacteria</taxon>
        <taxon>Rhodobacterales</taxon>
        <taxon>Paracoccaceae</taxon>
        <taxon>Planktotalea</taxon>
    </lineage>
</organism>
<dbReference type="PANTHER" id="PTHR43660">
    <property type="entry name" value="DIPEPTIDYL CARBOXYPEPTIDASE"/>
    <property type="match status" value="1"/>
</dbReference>
<evidence type="ECO:0000256" key="1">
    <source>
        <dbReference type="ARBA" id="ARBA00006040"/>
    </source>
</evidence>
<dbReference type="Gene3D" id="1.10.1370.40">
    <property type="match status" value="1"/>
</dbReference>
<dbReference type="EC" id="3.4.15.5" evidence="9"/>
<protein>
    <submittedName>
        <fullName evidence="9">Peptidyl-dipeptidase dcp</fullName>
        <ecNumber evidence="9">3.4.15.5</ecNumber>
    </submittedName>
</protein>
<dbReference type="Proteomes" id="UP000184514">
    <property type="component" value="Unassembled WGS sequence"/>
</dbReference>
<dbReference type="InterPro" id="IPR024077">
    <property type="entry name" value="Neurolysin/TOP_dom2"/>
</dbReference>
<evidence type="ECO:0000313" key="10">
    <source>
        <dbReference type="Proteomes" id="UP000184514"/>
    </source>
</evidence>
<comment type="caution">
    <text evidence="9">The sequence shown here is derived from an EMBL/GenBank/DDBJ whole genome shotgun (WGS) entry which is preliminary data.</text>
</comment>